<dbReference type="PANTHER" id="PTHR34814">
    <property type="entry name" value="NITROSOGUANIDINE RESISTANCE PROTEIN SNG1"/>
    <property type="match status" value="1"/>
</dbReference>
<comment type="caution">
    <text evidence="3">The sequence shown here is derived from an EMBL/GenBank/DDBJ whole genome shotgun (WGS) entry which is preliminary data.</text>
</comment>
<evidence type="ECO:0000313" key="4">
    <source>
        <dbReference type="Proteomes" id="UP001147695"/>
    </source>
</evidence>
<sequence>MSAWKELRPRMLPAVITMFLLLQVLFLVNMCYLYATQLRSPTRYHNFNVLYVDYDQGVIGKSIWDAYQQLQGDGFPTLLSASLVEYEEESSIRDAVCRGEYWAAVYSNRFASEGLATALANGSKIPTSLTYVWNGVRYPVFSQAGIYANFLRLIEDTRSLYYSHSGSAVVETANLSKPAIRQAFLDPIHAREINIKETNHGTRVFHNTVSMAMPIIQQFFFILALNGISTHFGAFSKLSWKTNGIIRLIASLLYTFIGGLLMASYIRAYKEAWTLNGSEFVFTWMILWLLMHINFLFFDVTTAFIPIQFMPFVVLTWVILNIASTISPFEINPGFFRWGYALPSHEAYQLLIQVWSGGCSNQLCRALPIMFGWWIIEIPVAVYGMQYRCKAASNEETMIGHLHQGTDAGFQHQEGKACEGGTVTHG</sequence>
<keyword evidence="1" id="KW-1133">Transmembrane helix</keyword>
<organism evidence="3 4">
    <name type="scientific">Penicillium brevicompactum</name>
    <dbReference type="NCBI Taxonomy" id="5074"/>
    <lineage>
        <taxon>Eukaryota</taxon>
        <taxon>Fungi</taxon>
        <taxon>Dikarya</taxon>
        <taxon>Ascomycota</taxon>
        <taxon>Pezizomycotina</taxon>
        <taxon>Eurotiomycetes</taxon>
        <taxon>Eurotiomycetidae</taxon>
        <taxon>Eurotiales</taxon>
        <taxon>Aspergillaceae</taxon>
        <taxon>Penicillium</taxon>
    </lineage>
</organism>
<evidence type="ECO:0000256" key="1">
    <source>
        <dbReference type="SAM" id="Phobius"/>
    </source>
</evidence>
<dbReference type="AlphaFoldDB" id="A0A9W9R091"/>
<dbReference type="InterPro" id="IPR053001">
    <property type="entry name" value="MNNG_permease-like"/>
</dbReference>
<reference evidence="3" key="1">
    <citation type="submission" date="2022-12" db="EMBL/GenBank/DDBJ databases">
        <authorList>
            <person name="Petersen C."/>
        </authorList>
    </citation>
    <scope>NUCLEOTIDE SEQUENCE</scope>
    <source>
        <strain evidence="3">IBT 35673</strain>
    </source>
</reference>
<feature type="transmembrane region" description="Helical" evidence="1">
    <location>
        <begin position="245"/>
        <end position="268"/>
    </location>
</feature>
<protein>
    <recommendedName>
        <fullName evidence="2">DUF3533 domain-containing protein</fullName>
    </recommendedName>
</protein>
<reference evidence="3" key="2">
    <citation type="journal article" date="2023" name="IMA Fungus">
        <title>Comparative genomic study of the Penicillium genus elucidates a diverse pangenome and 15 lateral gene transfer events.</title>
        <authorList>
            <person name="Petersen C."/>
            <person name="Sorensen T."/>
            <person name="Nielsen M.R."/>
            <person name="Sondergaard T.E."/>
            <person name="Sorensen J.L."/>
            <person name="Fitzpatrick D.A."/>
            <person name="Frisvad J.C."/>
            <person name="Nielsen K.L."/>
        </authorList>
    </citation>
    <scope>NUCLEOTIDE SEQUENCE</scope>
    <source>
        <strain evidence="3">IBT 35673</strain>
    </source>
</reference>
<keyword evidence="1" id="KW-0812">Transmembrane</keyword>
<feature type="transmembrane region" description="Helical" evidence="1">
    <location>
        <begin position="204"/>
        <end position="225"/>
    </location>
</feature>
<feature type="transmembrane region" description="Helical" evidence="1">
    <location>
        <begin position="12"/>
        <end position="35"/>
    </location>
</feature>
<name>A0A9W9R091_PENBR</name>
<feature type="transmembrane region" description="Helical" evidence="1">
    <location>
        <begin position="304"/>
        <end position="323"/>
    </location>
</feature>
<dbReference type="Proteomes" id="UP001147695">
    <property type="component" value="Unassembled WGS sequence"/>
</dbReference>
<dbReference type="PANTHER" id="PTHR34814:SF2">
    <property type="entry name" value="DUF3533 DOMAIN-CONTAINING PROTEIN"/>
    <property type="match status" value="1"/>
</dbReference>
<proteinExistence type="predicted"/>
<accession>A0A9W9R091</accession>
<gene>
    <name evidence="3" type="ORF">N7452_000305</name>
</gene>
<dbReference type="GO" id="GO:0016020">
    <property type="term" value="C:membrane"/>
    <property type="evidence" value="ECO:0007669"/>
    <property type="project" value="TreeGrafter"/>
</dbReference>
<feature type="transmembrane region" description="Helical" evidence="1">
    <location>
        <begin position="280"/>
        <end position="298"/>
    </location>
</feature>
<dbReference type="InterPro" id="IPR022703">
    <property type="entry name" value="DUF3533"/>
</dbReference>
<evidence type="ECO:0000259" key="2">
    <source>
        <dbReference type="Pfam" id="PF12051"/>
    </source>
</evidence>
<dbReference type="Pfam" id="PF12051">
    <property type="entry name" value="DUF3533"/>
    <property type="match status" value="1"/>
</dbReference>
<dbReference type="EMBL" id="JAPZBQ010000001">
    <property type="protein sequence ID" value="KAJ5351331.1"/>
    <property type="molecule type" value="Genomic_DNA"/>
</dbReference>
<evidence type="ECO:0000313" key="3">
    <source>
        <dbReference type="EMBL" id="KAJ5351331.1"/>
    </source>
</evidence>
<keyword evidence="1" id="KW-0472">Membrane</keyword>
<feature type="domain" description="DUF3533" evidence="2">
    <location>
        <begin position="19"/>
        <end position="377"/>
    </location>
</feature>